<dbReference type="Proteomes" id="UP000298458">
    <property type="component" value="Unassembled WGS sequence"/>
</dbReference>
<dbReference type="AlphaFoldDB" id="A0A4R9GGU8"/>
<dbReference type="EMBL" id="RQET01000004">
    <property type="protein sequence ID" value="TGK11908.1"/>
    <property type="molecule type" value="Genomic_DNA"/>
</dbReference>
<dbReference type="Gene3D" id="2.20.110.10">
    <property type="entry name" value="Histone H3 K4-specific methyltransferase SET7/9 N-terminal domain"/>
    <property type="match status" value="2"/>
</dbReference>
<proteinExistence type="predicted"/>
<dbReference type="SUPFAM" id="SSF82185">
    <property type="entry name" value="Histone H3 K4-specific methyltransferase SET7/9 N-terminal domain"/>
    <property type="match status" value="1"/>
</dbReference>
<gene>
    <name evidence="1" type="ORF">EHO60_06375</name>
</gene>
<dbReference type="OrthoDB" id="337246at2"/>
<reference evidence="1" key="1">
    <citation type="journal article" date="2019" name="PLoS Negl. Trop. Dis.">
        <title>Revisiting the worldwide diversity of Leptospira species in the environment.</title>
        <authorList>
            <person name="Vincent A.T."/>
            <person name="Schiettekatte O."/>
            <person name="Bourhy P."/>
            <person name="Veyrier F.J."/>
            <person name="Picardeau M."/>
        </authorList>
    </citation>
    <scope>NUCLEOTIDE SEQUENCE [LARGE SCALE GENOMIC DNA]</scope>
    <source>
        <strain evidence="1">SSW15</strain>
    </source>
</reference>
<dbReference type="PROSITE" id="PS51257">
    <property type="entry name" value="PROKAR_LIPOPROTEIN"/>
    <property type="match status" value="1"/>
</dbReference>
<organism evidence="1 2">
    <name type="scientific">Leptospira fletcheri</name>
    <dbReference type="NCBI Taxonomy" id="2484981"/>
    <lineage>
        <taxon>Bacteria</taxon>
        <taxon>Pseudomonadati</taxon>
        <taxon>Spirochaetota</taxon>
        <taxon>Spirochaetia</taxon>
        <taxon>Leptospirales</taxon>
        <taxon>Leptospiraceae</taxon>
        <taxon>Leptospira</taxon>
    </lineage>
</organism>
<keyword evidence="2" id="KW-1185">Reference proteome</keyword>
<evidence type="ECO:0000313" key="2">
    <source>
        <dbReference type="Proteomes" id="UP000298458"/>
    </source>
</evidence>
<name>A0A4R9GGU8_9LEPT</name>
<dbReference type="RefSeq" id="WP_135767311.1">
    <property type="nucleotide sequence ID" value="NZ_RQET01000004.1"/>
</dbReference>
<comment type="caution">
    <text evidence="1">The sequence shown here is derived from an EMBL/GenBank/DDBJ whole genome shotgun (WGS) entry which is preliminary data.</text>
</comment>
<dbReference type="Pfam" id="PF07661">
    <property type="entry name" value="MORN_2"/>
    <property type="match status" value="1"/>
</dbReference>
<evidence type="ECO:0000313" key="1">
    <source>
        <dbReference type="EMBL" id="TGK11908.1"/>
    </source>
</evidence>
<accession>A0A4R9GGU8</accession>
<protein>
    <recommendedName>
        <fullName evidence="3">Toxin-antitoxin system YwqK family antitoxin</fullName>
    </recommendedName>
</protein>
<sequence length="227" mass="26484">MNRFLLFVIVGLIVFGCNVTERPAGIPKEAKYDKSRNVYYLDEPGRQRLYYENGRLYSDCGADEKNLSHGLCRTFARTEDRVVSEGKYEHGAKVGDWIWYFPDGKTYVVQKYGTRPKRPESIWLGEEGNEEGPYKRFYQDGSIEIQGFYKDGQKSEFWQKYFRDGELEYSGYYSKGKKVRTWFYYFPNRSKEAVEVFDNDGNFLSRTLYAPDGREICEVTPKGASCG</sequence>
<dbReference type="InterPro" id="IPR011652">
    <property type="entry name" value="MORN_2"/>
</dbReference>
<evidence type="ECO:0008006" key="3">
    <source>
        <dbReference type="Google" id="ProtNLM"/>
    </source>
</evidence>